<dbReference type="Proteomes" id="UP001596113">
    <property type="component" value="Unassembled WGS sequence"/>
</dbReference>
<protein>
    <submittedName>
        <fullName evidence="1">Uncharacterized protein</fullName>
    </submittedName>
</protein>
<accession>A0ABW0HTY0</accession>
<gene>
    <name evidence="1" type="ORF">ACFPOF_18165</name>
</gene>
<evidence type="ECO:0000313" key="1">
    <source>
        <dbReference type="EMBL" id="MFC5404666.1"/>
    </source>
</evidence>
<keyword evidence="2" id="KW-1185">Reference proteome</keyword>
<evidence type="ECO:0000313" key="2">
    <source>
        <dbReference type="Proteomes" id="UP001596113"/>
    </source>
</evidence>
<sequence length="108" mass="12845">MGFPPWFQRAIQERMDCVAARIVRHPEIRKLREEEDKAFQKLFSNMDIVRLPEFSEWEDRHHHKHALENEYLYLQGIKDGVHLAGTLFNIPDDDEAERDLYPAVPDTD</sequence>
<proteinExistence type="predicted"/>
<reference evidence="2" key="1">
    <citation type="journal article" date="2019" name="Int. J. Syst. Evol. Microbiol.">
        <title>The Global Catalogue of Microorganisms (GCM) 10K type strain sequencing project: providing services to taxonomists for standard genome sequencing and annotation.</title>
        <authorList>
            <consortium name="The Broad Institute Genomics Platform"/>
            <consortium name="The Broad Institute Genome Sequencing Center for Infectious Disease"/>
            <person name="Wu L."/>
            <person name="Ma J."/>
        </authorList>
    </citation>
    <scope>NUCLEOTIDE SEQUENCE [LARGE SCALE GENOMIC DNA]</scope>
    <source>
        <strain evidence="2">CGMCC 1.18575</strain>
    </source>
</reference>
<dbReference type="RefSeq" id="WP_378135163.1">
    <property type="nucleotide sequence ID" value="NZ_JBHSMI010000028.1"/>
</dbReference>
<dbReference type="EMBL" id="JBHSMI010000028">
    <property type="protein sequence ID" value="MFC5404666.1"/>
    <property type="molecule type" value="Genomic_DNA"/>
</dbReference>
<name>A0ABW0HTY0_9BACL</name>
<organism evidence="1 2">
    <name type="scientific">Cohnella soli</name>
    <dbReference type="NCBI Taxonomy" id="425005"/>
    <lineage>
        <taxon>Bacteria</taxon>
        <taxon>Bacillati</taxon>
        <taxon>Bacillota</taxon>
        <taxon>Bacilli</taxon>
        <taxon>Bacillales</taxon>
        <taxon>Paenibacillaceae</taxon>
        <taxon>Cohnella</taxon>
    </lineage>
</organism>
<comment type="caution">
    <text evidence="1">The sequence shown here is derived from an EMBL/GenBank/DDBJ whole genome shotgun (WGS) entry which is preliminary data.</text>
</comment>